<dbReference type="Pfam" id="PF14092">
    <property type="entry name" value="DUF4270"/>
    <property type="match status" value="1"/>
</dbReference>
<evidence type="ECO:0000313" key="3">
    <source>
        <dbReference type="Proteomes" id="UP000197007"/>
    </source>
</evidence>
<feature type="chain" id="PRO_5013209980" description="DUF4270 domain-containing protein" evidence="1">
    <location>
        <begin position="23"/>
        <end position="507"/>
    </location>
</feature>
<dbReference type="RefSeq" id="WP_088594729.1">
    <property type="nucleotide sequence ID" value="NZ_CP022022.1"/>
</dbReference>
<protein>
    <recommendedName>
        <fullName evidence="4">DUF4270 domain-containing protein</fullName>
    </recommendedName>
</protein>
<dbReference type="InterPro" id="IPR025366">
    <property type="entry name" value="DUF4270"/>
</dbReference>
<keyword evidence="3" id="KW-1185">Reference proteome</keyword>
<organism evidence="2 3">
    <name type="scientific">Capnocytophaga endodontalis</name>
    <dbReference type="NCBI Taxonomy" id="2708117"/>
    <lineage>
        <taxon>Bacteria</taxon>
        <taxon>Pseudomonadati</taxon>
        <taxon>Bacteroidota</taxon>
        <taxon>Flavobacteriia</taxon>
        <taxon>Flavobacteriales</taxon>
        <taxon>Flavobacteriaceae</taxon>
        <taxon>Capnocytophaga</taxon>
    </lineage>
</organism>
<accession>A0A1Z4BRB7</accession>
<dbReference type="AlphaFoldDB" id="A0A1Z4BRB7"/>
<feature type="signal peptide" evidence="1">
    <location>
        <begin position="1"/>
        <end position="22"/>
    </location>
</feature>
<proteinExistence type="predicted"/>
<evidence type="ECO:0000313" key="2">
    <source>
        <dbReference type="EMBL" id="ASF43836.1"/>
    </source>
</evidence>
<dbReference type="KEGG" id="capn:CBG49_12515"/>
<sequence length="507" mass="55793">MNNTYKLLFFLTVLTLFSACSSDDFNEIDGALLKNPNYETSVFTPTISVNQIKQTAVQTNGLGGYLLGQYTQAPFGTKSATIVAQVGLSTAAPTFGSKTQALENSENKPENEKVTKAYLYIPFFNPNSLNNNATYSQNTEYQLDSIYGDKSASFRVEVKETNYFLSDIGTDLKAKVYYSNNTEVLTNLGSSIVSATTSATTISNKTITRFQFDDPKTTTDESKTVYDNLAPGLRIPLNTTFFQTKILDKEGSNELTNVNDFKKYFKGIQISTSNFSKDVMMLLNIANAKIQLEYSYTAYVSGSTATKTQYSRYDLPLNGIALNLFNNAGESLTDTSKIYLSGALGQTASITISDTDIARIKSEKWLVTDASLFFYVDNSVTYTKTPDRLYIYNAQTGAVLADYQYDPTANNNQSSYSHLVHLGRLQKENGVGKYYQLRITNHILNMVTNNTTNVPLAIAIGSNIKQTAVGSYKSASGDGKIAKTALATPLGVVIKDIKLIINYTKVK</sequence>
<evidence type="ECO:0000256" key="1">
    <source>
        <dbReference type="SAM" id="SignalP"/>
    </source>
</evidence>
<gene>
    <name evidence="2" type="ORF">CBG49_12515</name>
</gene>
<dbReference type="Proteomes" id="UP000197007">
    <property type="component" value="Chromosome"/>
</dbReference>
<dbReference type="EMBL" id="CP022022">
    <property type="protein sequence ID" value="ASF43836.1"/>
    <property type="molecule type" value="Genomic_DNA"/>
</dbReference>
<evidence type="ECO:0008006" key="4">
    <source>
        <dbReference type="Google" id="ProtNLM"/>
    </source>
</evidence>
<dbReference type="PROSITE" id="PS51257">
    <property type="entry name" value="PROKAR_LIPOPROTEIN"/>
    <property type="match status" value="1"/>
</dbReference>
<keyword evidence="1" id="KW-0732">Signal</keyword>
<name>A0A1Z4BRB7_9FLAO</name>
<reference evidence="3" key="1">
    <citation type="submission" date="2017-06" db="EMBL/GenBank/DDBJ databases">
        <title>Complete genome sequence of Capnocytophaga sp. KCOM 1579 (=ChDC OS43) isolated from a human refractory periapical abscess lesion.</title>
        <authorList>
            <person name="Kook J.-K."/>
            <person name="Park S.-N."/>
            <person name="Lim Y.K."/>
            <person name="Roh H."/>
        </authorList>
    </citation>
    <scope>NUCLEOTIDE SEQUENCE [LARGE SCALE GENOMIC DNA]</scope>
    <source>
        <strain evidence="3">ChDC OS43</strain>
    </source>
</reference>